<evidence type="ECO:0000313" key="2">
    <source>
        <dbReference type="EMBL" id="SEC42544.1"/>
    </source>
</evidence>
<dbReference type="EMBL" id="FNSN01000003">
    <property type="protein sequence ID" value="SEC42544.1"/>
    <property type="molecule type" value="Genomic_DNA"/>
</dbReference>
<evidence type="ECO:0000256" key="1">
    <source>
        <dbReference type="ARBA" id="ARBA00005254"/>
    </source>
</evidence>
<dbReference type="CDD" id="cd06558">
    <property type="entry name" value="crotonase-like"/>
    <property type="match status" value="1"/>
</dbReference>
<dbReference type="InterPro" id="IPR029045">
    <property type="entry name" value="ClpP/crotonase-like_dom_sf"/>
</dbReference>
<proteinExistence type="inferred from homology"/>
<comment type="similarity">
    <text evidence="1">Belongs to the enoyl-CoA hydratase/isomerase family.</text>
</comment>
<dbReference type="GO" id="GO:0016853">
    <property type="term" value="F:isomerase activity"/>
    <property type="evidence" value="ECO:0007669"/>
    <property type="project" value="UniProtKB-KW"/>
</dbReference>
<accession>A0A1H4SER9</accession>
<protein>
    <submittedName>
        <fullName evidence="2">2-(1,2-epoxy-1,2-dihydrophenyl)acetyl-CoA isomerase</fullName>
    </submittedName>
</protein>
<sequence>MTTGPVRIEREGGVAVVTLNLPEKRNALTVELKTALRDALADVADDGGVRAVVLAAEGPAFSVGQDLAEHAEALRGGGDAAFATVREHYSPIIRSLLAMPKPVIAAVAGTCVGAGLGLALAADHRVFAAGVKLGTAFSGIGLTFDSGLSFTLPRAVGDARTRELMLFPQVFTAEEGIAWGIAGETVDAEAGPGAVLDRARELAAALAAGPTLAFAETKRLLLENSGADLDAALEAEAVAQARCGSTRDHAGALAAFLARERPVFTGA</sequence>
<dbReference type="STRING" id="156980.SAMN04489745_2839"/>
<evidence type="ECO:0000313" key="3">
    <source>
        <dbReference type="Proteomes" id="UP000182652"/>
    </source>
</evidence>
<keyword evidence="2" id="KW-0413">Isomerase</keyword>
<dbReference type="SUPFAM" id="SSF52096">
    <property type="entry name" value="ClpP/crotonase"/>
    <property type="match status" value="1"/>
</dbReference>
<keyword evidence="3" id="KW-1185">Reference proteome</keyword>
<dbReference type="PANTHER" id="PTHR43459">
    <property type="entry name" value="ENOYL-COA HYDRATASE"/>
    <property type="match status" value="1"/>
</dbReference>
<dbReference type="AlphaFoldDB" id="A0A1H4SER9"/>
<dbReference type="Proteomes" id="UP000182652">
    <property type="component" value="Unassembled WGS sequence"/>
</dbReference>
<dbReference type="RefSeq" id="WP_066216786.1">
    <property type="nucleotide sequence ID" value="NZ_FNSN01000003.1"/>
</dbReference>
<name>A0A1H4SER9_9MICC</name>
<dbReference type="Gene3D" id="3.90.226.10">
    <property type="entry name" value="2-enoyl-CoA Hydratase, Chain A, domain 1"/>
    <property type="match status" value="1"/>
</dbReference>
<dbReference type="PANTHER" id="PTHR43459:SF1">
    <property type="entry name" value="EG:BACN32G11.4 PROTEIN"/>
    <property type="match status" value="1"/>
</dbReference>
<reference evidence="2 3" key="1">
    <citation type="submission" date="2016-10" db="EMBL/GenBank/DDBJ databases">
        <authorList>
            <person name="de Groot N.N."/>
        </authorList>
    </citation>
    <scope>NUCLEOTIDE SEQUENCE [LARGE SCALE GENOMIC DNA]</scope>
    <source>
        <strain evidence="2 3">DSM 10495</strain>
    </source>
</reference>
<dbReference type="InterPro" id="IPR001753">
    <property type="entry name" value="Enoyl-CoA_hydra/iso"/>
</dbReference>
<dbReference type="InterPro" id="IPR014748">
    <property type="entry name" value="Enoyl-CoA_hydra_C"/>
</dbReference>
<dbReference type="Pfam" id="PF00378">
    <property type="entry name" value="ECH_1"/>
    <property type="match status" value="1"/>
</dbReference>
<organism evidence="2 3">
    <name type="scientific">Arthrobacter woluwensis</name>
    <dbReference type="NCBI Taxonomy" id="156980"/>
    <lineage>
        <taxon>Bacteria</taxon>
        <taxon>Bacillati</taxon>
        <taxon>Actinomycetota</taxon>
        <taxon>Actinomycetes</taxon>
        <taxon>Micrococcales</taxon>
        <taxon>Micrococcaceae</taxon>
        <taxon>Arthrobacter</taxon>
    </lineage>
</organism>
<gene>
    <name evidence="2" type="ORF">SAMN04489745_2839</name>
</gene>
<dbReference type="Gene3D" id="1.10.12.10">
    <property type="entry name" value="Lyase 2-enoyl-coa Hydratase, Chain A, domain 2"/>
    <property type="match status" value="1"/>
</dbReference>